<dbReference type="SUPFAM" id="SSF53955">
    <property type="entry name" value="Lysozyme-like"/>
    <property type="match status" value="1"/>
</dbReference>
<reference evidence="11 12" key="1">
    <citation type="journal article" date="2020" name="Biotechnol. Biofuels">
        <title>New insights from the biogas microbiome by comprehensive genome-resolved metagenomics of nearly 1600 species originating from multiple anaerobic digesters.</title>
        <authorList>
            <person name="Campanaro S."/>
            <person name="Treu L."/>
            <person name="Rodriguez-R L.M."/>
            <person name="Kovalovszki A."/>
            <person name="Ziels R.M."/>
            <person name="Maus I."/>
            <person name="Zhu X."/>
            <person name="Kougias P.G."/>
            <person name="Basile A."/>
            <person name="Luo G."/>
            <person name="Schluter A."/>
            <person name="Konstantinidis K.T."/>
            <person name="Angelidaki I."/>
        </authorList>
    </citation>
    <scope>NUCLEOTIDE SEQUENCE [LARGE SCALE GENOMIC DNA]</scope>
    <source>
        <strain evidence="11">AS27yjCOA_65</strain>
    </source>
</reference>
<evidence type="ECO:0000256" key="6">
    <source>
        <dbReference type="ARBA" id="ARBA00022984"/>
    </source>
</evidence>
<dbReference type="GO" id="GO:0016020">
    <property type="term" value="C:membrane"/>
    <property type="evidence" value="ECO:0007669"/>
    <property type="project" value="UniProtKB-SubCell"/>
</dbReference>
<accession>A0A7X9FR48</accession>
<dbReference type="FunFam" id="1.10.3810.10:FF:000003">
    <property type="entry name" value="Penicillin-binding protein 1a"/>
    <property type="match status" value="1"/>
</dbReference>
<dbReference type="EMBL" id="JAAZON010000165">
    <property type="protein sequence ID" value="NMC62321.1"/>
    <property type="molecule type" value="Genomic_DNA"/>
</dbReference>
<evidence type="ECO:0000313" key="12">
    <source>
        <dbReference type="Proteomes" id="UP000524246"/>
    </source>
</evidence>
<evidence type="ECO:0000256" key="3">
    <source>
        <dbReference type="ARBA" id="ARBA00022679"/>
    </source>
</evidence>
<keyword evidence="8" id="KW-0472">Membrane</keyword>
<dbReference type="AlphaFoldDB" id="A0A7X9FR48"/>
<dbReference type="Gene3D" id="1.10.3810.10">
    <property type="entry name" value="Biosynthetic peptidoglycan transglycosylase-like"/>
    <property type="match status" value="1"/>
</dbReference>
<dbReference type="PANTHER" id="PTHR32282:SF27">
    <property type="entry name" value="PENICILLIN-BINDING PROTEIN 1A"/>
    <property type="match status" value="1"/>
</dbReference>
<dbReference type="GO" id="GO:0009252">
    <property type="term" value="P:peptidoglycan biosynthetic process"/>
    <property type="evidence" value="ECO:0007669"/>
    <property type="project" value="UniProtKB-KW"/>
</dbReference>
<keyword evidence="7" id="KW-1133">Transmembrane helix</keyword>
<gene>
    <name evidence="11" type="ORF">GYA55_04065</name>
</gene>
<keyword evidence="3" id="KW-0808">Transferase</keyword>
<evidence type="ECO:0000256" key="4">
    <source>
        <dbReference type="ARBA" id="ARBA00022692"/>
    </source>
</evidence>
<dbReference type="PANTHER" id="PTHR32282">
    <property type="entry name" value="BINDING PROTEIN TRANSPEPTIDASE, PUTATIVE-RELATED"/>
    <property type="match status" value="1"/>
</dbReference>
<keyword evidence="9" id="KW-0961">Cell wall biogenesis/degradation</keyword>
<evidence type="ECO:0000259" key="10">
    <source>
        <dbReference type="Pfam" id="PF00912"/>
    </source>
</evidence>
<dbReference type="InterPro" id="IPR023346">
    <property type="entry name" value="Lysozyme-like_dom_sf"/>
</dbReference>
<evidence type="ECO:0000256" key="8">
    <source>
        <dbReference type="ARBA" id="ARBA00023136"/>
    </source>
</evidence>
<feature type="non-terminal residue" evidence="11">
    <location>
        <position position="285"/>
    </location>
</feature>
<dbReference type="InterPro" id="IPR036950">
    <property type="entry name" value="PBP_transglycosylase"/>
</dbReference>
<evidence type="ECO:0000256" key="7">
    <source>
        <dbReference type="ARBA" id="ARBA00022989"/>
    </source>
</evidence>
<dbReference type="GO" id="GO:0008360">
    <property type="term" value="P:regulation of cell shape"/>
    <property type="evidence" value="ECO:0007669"/>
    <property type="project" value="UniProtKB-KW"/>
</dbReference>
<dbReference type="GO" id="GO:0030288">
    <property type="term" value="C:outer membrane-bounded periplasmic space"/>
    <property type="evidence" value="ECO:0007669"/>
    <property type="project" value="TreeGrafter"/>
</dbReference>
<evidence type="ECO:0000256" key="9">
    <source>
        <dbReference type="ARBA" id="ARBA00023316"/>
    </source>
</evidence>
<proteinExistence type="predicted"/>
<dbReference type="Proteomes" id="UP000524246">
    <property type="component" value="Unassembled WGS sequence"/>
</dbReference>
<feature type="domain" description="Glycosyl transferase family 51" evidence="10">
    <location>
        <begin position="57"/>
        <end position="231"/>
    </location>
</feature>
<dbReference type="InterPro" id="IPR050396">
    <property type="entry name" value="Glycosyltr_51/Transpeptidase"/>
</dbReference>
<evidence type="ECO:0000256" key="5">
    <source>
        <dbReference type="ARBA" id="ARBA00022960"/>
    </source>
</evidence>
<protein>
    <submittedName>
        <fullName evidence="11">Penicillin-binding protein</fullName>
    </submittedName>
</protein>
<dbReference type="GO" id="GO:0071555">
    <property type="term" value="P:cell wall organization"/>
    <property type="evidence" value="ECO:0007669"/>
    <property type="project" value="UniProtKB-KW"/>
</dbReference>
<evidence type="ECO:0000256" key="1">
    <source>
        <dbReference type="ARBA" id="ARBA00004370"/>
    </source>
</evidence>
<comment type="caution">
    <text evidence="11">The sequence shown here is derived from an EMBL/GenBank/DDBJ whole genome shotgun (WGS) entry which is preliminary data.</text>
</comment>
<keyword evidence="6" id="KW-0573">Peptidoglycan synthesis</keyword>
<dbReference type="GO" id="GO:0008955">
    <property type="term" value="F:peptidoglycan glycosyltransferase activity"/>
    <property type="evidence" value="ECO:0007669"/>
    <property type="project" value="TreeGrafter"/>
</dbReference>
<dbReference type="InterPro" id="IPR001264">
    <property type="entry name" value="Glyco_trans_51"/>
</dbReference>
<comment type="pathway">
    <text evidence="2">Cell wall biogenesis; peptidoglycan biosynthesis.</text>
</comment>
<organism evidence="11 12">
    <name type="scientific">SAR324 cluster bacterium</name>
    <dbReference type="NCBI Taxonomy" id="2024889"/>
    <lineage>
        <taxon>Bacteria</taxon>
        <taxon>Deltaproteobacteria</taxon>
        <taxon>SAR324 cluster</taxon>
    </lineage>
</organism>
<comment type="subcellular location">
    <subcellularLocation>
        <location evidence="1">Membrane</location>
    </subcellularLocation>
</comment>
<keyword evidence="5" id="KW-0133">Cell shape</keyword>
<name>A0A7X9FR48_9DELT</name>
<keyword evidence="4" id="KW-0812">Transmembrane</keyword>
<evidence type="ECO:0000256" key="2">
    <source>
        <dbReference type="ARBA" id="ARBA00004752"/>
    </source>
</evidence>
<sequence>MFKKVFIVLFFLFLLFGATSLIFMAWGYYYVTRDLPELFSAADYKPPIVSSVYAADGTLVAEFWKEKRYPVKLDEIPKLVKDAFIAAEDASFYVHPGLDPMSIARAALANLKTGEASQGGSTITQQVVKNLLLSPEKKIIRKIKEAILAYRIEKRLSKDEILEIYFNQIFFGNQAYGVKAASFAYFQKELKDLNLAEASMLAGLPKAPSKFSPLKNYNRAKRRQAYVLDQMVKAGFVSREEADGALDVKLNLHRATARKIFDAPYYVDEVQRVILEKWKDYDLES</sequence>
<dbReference type="Pfam" id="PF00912">
    <property type="entry name" value="Transgly"/>
    <property type="match status" value="1"/>
</dbReference>
<evidence type="ECO:0000313" key="11">
    <source>
        <dbReference type="EMBL" id="NMC62321.1"/>
    </source>
</evidence>